<comment type="caution">
    <text evidence="1">The sequence shown here is derived from an EMBL/GenBank/DDBJ whole genome shotgun (WGS) entry which is preliminary data.</text>
</comment>
<reference evidence="1 2" key="1">
    <citation type="submission" date="2019-10" db="EMBL/GenBank/DDBJ databases">
        <authorList>
            <person name="Karimi E."/>
        </authorList>
    </citation>
    <scope>NUCLEOTIDE SEQUENCE [LARGE SCALE GENOMIC DNA]</scope>
    <source>
        <strain evidence="1">Pantoea sp. 111</strain>
    </source>
</reference>
<sequence>MAAVAQLRGNAYLEEYVGGESAEKTVTDRMGDKSARNQLVQRAGNTVRRGWRGQSG</sequence>
<dbReference type="EMBL" id="CABWMH010000013">
    <property type="protein sequence ID" value="VXC05143.1"/>
    <property type="molecule type" value="Genomic_DNA"/>
</dbReference>
<dbReference type="AlphaFoldDB" id="A0AAX3J7Y0"/>
<evidence type="ECO:0000313" key="2">
    <source>
        <dbReference type="Proteomes" id="UP000433737"/>
    </source>
</evidence>
<proteinExistence type="predicted"/>
<name>A0AAX3J7Y0_9GAMM</name>
<dbReference type="Proteomes" id="UP000433737">
    <property type="component" value="Unassembled WGS sequence"/>
</dbReference>
<organism evidence="1 2">
    <name type="scientific">Pantoea brenneri</name>
    <dbReference type="NCBI Taxonomy" id="472694"/>
    <lineage>
        <taxon>Bacteria</taxon>
        <taxon>Pseudomonadati</taxon>
        <taxon>Pseudomonadota</taxon>
        <taxon>Gammaproteobacteria</taxon>
        <taxon>Enterobacterales</taxon>
        <taxon>Erwiniaceae</taxon>
        <taxon>Pantoea</taxon>
    </lineage>
</organism>
<evidence type="ECO:0000313" key="1">
    <source>
        <dbReference type="EMBL" id="VXC05143.1"/>
    </source>
</evidence>
<protein>
    <submittedName>
        <fullName evidence="1">Uncharacterized protein</fullName>
    </submittedName>
</protein>
<gene>
    <name evidence="1" type="ORF">PANT111_200210</name>
</gene>
<accession>A0AAX3J7Y0</accession>